<evidence type="ECO:0000256" key="1">
    <source>
        <dbReference type="ARBA" id="ARBA00022630"/>
    </source>
</evidence>
<dbReference type="Gene3D" id="3.90.700.10">
    <property type="entry name" value="Succinate dehydrogenase/fumarate reductase flavoprotein, catalytic domain"/>
    <property type="match status" value="1"/>
</dbReference>
<keyword evidence="2" id="KW-0560">Oxidoreductase</keyword>
<evidence type="ECO:0000313" key="6">
    <source>
        <dbReference type="Proteomes" id="UP000251960"/>
    </source>
</evidence>
<dbReference type="GO" id="GO:0016491">
    <property type="term" value="F:oxidoreductase activity"/>
    <property type="evidence" value="ECO:0007669"/>
    <property type="project" value="UniProtKB-KW"/>
</dbReference>
<sequence length="184" mass="20837">MVWQYANSLINVKADTVLNWLTQEQGGAAHKLHTWMTVSSTFLNKPIHVMLGVMGLFFNLVDYCRHHGLQADFIGTKKALFLLSKEHRHGVMGLFFNLVDYCRHHGLQAAGGLGGESYNSEGGIFRNNEGERFMERYAPTAKDLASRGVVSRSMTMEIREGHDVWPFKDHILLYLNHLPPHGQS</sequence>
<dbReference type="PANTHER" id="PTHR11632:SF51">
    <property type="entry name" value="SUCCINATE DEHYDROGENASE [UBIQUINONE] FLAVOPROTEIN SUBUNIT, MITOCHONDRIAL"/>
    <property type="match status" value="1"/>
</dbReference>
<keyword evidence="5" id="KW-0830">Ubiquinone</keyword>
<dbReference type="PANTHER" id="PTHR11632">
    <property type="entry name" value="SUCCINATE DEHYDROGENASE 2 FLAVOPROTEIN SUBUNIT"/>
    <property type="match status" value="1"/>
</dbReference>
<feature type="active site" description="Proton acceptor" evidence="3">
    <location>
        <position position="147"/>
    </location>
</feature>
<feature type="domain" description="FAD-dependent oxidoreductase 2 FAD-binding" evidence="4">
    <location>
        <begin position="107"/>
        <end position="181"/>
    </location>
</feature>
<evidence type="ECO:0000313" key="5">
    <source>
        <dbReference type="EMBL" id="PWZ39571.1"/>
    </source>
</evidence>
<evidence type="ECO:0000256" key="3">
    <source>
        <dbReference type="PIRSR" id="PIRSR630664-50"/>
    </source>
</evidence>
<evidence type="ECO:0000259" key="4">
    <source>
        <dbReference type="Pfam" id="PF00890"/>
    </source>
</evidence>
<protein>
    <submittedName>
        <fullName evidence="5">Succinate dehydrogenase [ubiquinone] flavoprotein subunit, mitochondrial</fullName>
    </submittedName>
</protein>
<name>A0A3L6FYK2_MAIZE</name>
<dbReference type="InterPro" id="IPR030664">
    <property type="entry name" value="SdhA/FrdA/AprA"/>
</dbReference>
<accession>A0A3L6FYK2</accession>
<gene>
    <name evidence="5" type="primary">SDH1_2</name>
    <name evidence="5" type="ORF">Zm00014a_003418</name>
</gene>
<proteinExistence type="predicted"/>
<reference evidence="5 6" key="1">
    <citation type="journal article" date="2018" name="Nat. Genet.">
        <title>Extensive intraspecific gene order and gene structural variations between Mo17 and other maize genomes.</title>
        <authorList>
            <person name="Sun S."/>
            <person name="Zhou Y."/>
            <person name="Chen J."/>
            <person name="Shi J."/>
            <person name="Zhao H."/>
            <person name="Zhao H."/>
            <person name="Song W."/>
            <person name="Zhang M."/>
            <person name="Cui Y."/>
            <person name="Dong X."/>
            <person name="Liu H."/>
            <person name="Ma X."/>
            <person name="Jiao Y."/>
            <person name="Wang B."/>
            <person name="Wei X."/>
            <person name="Stein J.C."/>
            <person name="Glaubitz J.C."/>
            <person name="Lu F."/>
            <person name="Yu G."/>
            <person name="Liang C."/>
            <person name="Fengler K."/>
            <person name="Li B."/>
            <person name="Rafalski A."/>
            <person name="Schnable P.S."/>
            <person name="Ware D.H."/>
            <person name="Buckler E.S."/>
            <person name="Lai J."/>
        </authorList>
    </citation>
    <scope>NUCLEOTIDE SEQUENCE [LARGE SCALE GENOMIC DNA]</scope>
    <source>
        <strain evidence="6">cv. Missouri 17</strain>
        <tissue evidence="5">Seedling</tissue>
    </source>
</reference>
<evidence type="ECO:0000256" key="2">
    <source>
        <dbReference type="ARBA" id="ARBA00023002"/>
    </source>
</evidence>
<comment type="caution">
    <text evidence="5">The sequence shown here is derived from an EMBL/GenBank/DDBJ whole genome shotgun (WGS) entry which is preliminary data.</text>
</comment>
<dbReference type="EMBL" id="NCVQ01000003">
    <property type="protein sequence ID" value="PWZ39571.1"/>
    <property type="molecule type" value="Genomic_DNA"/>
</dbReference>
<dbReference type="AlphaFoldDB" id="A0A3L6FYK2"/>
<keyword evidence="1" id="KW-0285">Flavoprotein</keyword>
<dbReference type="InterPro" id="IPR027477">
    <property type="entry name" value="Succ_DH/fumarate_Rdtase_cat_sf"/>
</dbReference>
<dbReference type="SUPFAM" id="SSF56425">
    <property type="entry name" value="Succinate dehydrogenase/fumarate reductase flavoprotein, catalytic domain"/>
    <property type="match status" value="1"/>
</dbReference>
<dbReference type="InterPro" id="IPR003953">
    <property type="entry name" value="FAD-dep_OxRdtase_2_FAD-bd"/>
</dbReference>
<dbReference type="Proteomes" id="UP000251960">
    <property type="component" value="Chromosome 2"/>
</dbReference>
<organism evidence="5 6">
    <name type="scientific">Zea mays</name>
    <name type="common">Maize</name>
    <dbReference type="NCBI Taxonomy" id="4577"/>
    <lineage>
        <taxon>Eukaryota</taxon>
        <taxon>Viridiplantae</taxon>
        <taxon>Streptophyta</taxon>
        <taxon>Embryophyta</taxon>
        <taxon>Tracheophyta</taxon>
        <taxon>Spermatophyta</taxon>
        <taxon>Magnoliopsida</taxon>
        <taxon>Liliopsida</taxon>
        <taxon>Poales</taxon>
        <taxon>Poaceae</taxon>
        <taxon>PACMAD clade</taxon>
        <taxon>Panicoideae</taxon>
        <taxon>Andropogonodae</taxon>
        <taxon>Andropogoneae</taxon>
        <taxon>Tripsacinae</taxon>
        <taxon>Zea</taxon>
    </lineage>
</organism>
<dbReference type="Pfam" id="PF00890">
    <property type="entry name" value="FAD_binding_2"/>
    <property type="match status" value="1"/>
</dbReference>